<keyword evidence="5" id="KW-1185">Reference proteome</keyword>
<name>E7S0Z1_9BURK</name>
<reference evidence="4 5" key="1">
    <citation type="submission" date="2010-12" db="EMBL/GenBank/DDBJ databases">
        <authorList>
            <person name="Muzny D."/>
            <person name="Qin X."/>
            <person name="Deng J."/>
            <person name="Jiang H."/>
            <person name="Liu Y."/>
            <person name="Qu J."/>
            <person name="Song X.-Z."/>
            <person name="Zhang L."/>
            <person name="Thornton R."/>
            <person name="Coyle M."/>
            <person name="Francisco L."/>
            <person name="Jackson L."/>
            <person name="Javaid M."/>
            <person name="Korchina V."/>
            <person name="Kovar C."/>
            <person name="Mata R."/>
            <person name="Mathew T."/>
            <person name="Ngo R."/>
            <person name="Nguyen L."/>
            <person name="Nguyen N."/>
            <person name="Okwuonu G."/>
            <person name="Ongeri F."/>
            <person name="Pham C."/>
            <person name="Simmons D."/>
            <person name="Wilczek-Boney K."/>
            <person name="Hale W."/>
            <person name="Jakkamsetti A."/>
            <person name="Pham P."/>
            <person name="Ruth R."/>
            <person name="San Lucas F."/>
            <person name="Warren J."/>
            <person name="Zhang J."/>
            <person name="Zhao Z."/>
            <person name="Zhou C."/>
            <person name="Zhu D."/>
            <person name="Lee S."/>
            <person name="Bess C."/>
            <person name="Blankenburg K."/>
            <person name="Forbes L."/>
            <person name="Fu Q."/>
            <person name="Gubbala S."/>
            <person name="Hirani K."/>
            <person name="Jayaseelan J.C."/>
            <person name="Lara F."/>
            <person name="Munidasa M."/>
            <person name="Palculict T."/>
            <person name="Patil S."/>
            <person name="Pu L.-L."/>
            <person name="Saada N."/>
            <person name="Tang L."/>
            <person name="Weissenberger G."/>
            <person name="Zhu Y."/>
            <person name="Hemphill L."/>
            <person name="Shang Y."/>
            <person name="Youmans B."/>
            <person name="Ayvaz T."/>
            <person name="Ross M."/>
            <person name="Santibanez J."/>
            <person name="Aqrawi P."/>
            <person name="Gross S."/>
            <person name="Joshi V."/>
            <person name="Fowler G."/>
            <person name="Nazareth L."/>
            <person name="Reid J."/>
            <person name="Worley K."/>
            <person name="Petrosino J."/>
            <person name="Highlander S."/>
            <person name="Gibbs R."/>
        </authorList>
    </citation>
    <scope>NUCLEOTIDE SEQUENCE [LARGE SCALE GENOMIC DNA]</scope>
    <source>
        <strain evidence="4 5">ATCC 51599</strain>
    </source>
</reference>
<feature type="binding site" evidence="3">
    <location>
        <position position="233"/>
    </location>
    <ligand>
        <name>a divalent metal cation</name>
        <dbReference type="ChEBI" id="CHEBI:60240"/>
        <label>1</label>
    </ligand>
</feature>
<keyword evidence="2 3" id="KW-0479">Metal-binding</keyword>
<feature type="binding site" evidence="3">
    <location>
        <position position="108"/>
    </location>
    <ligand>
        <name>a divalent metal cation</name>
        <dbReference type="ChEBI" id="CHEBI:60240"/>
        <label>1</label>
    </ligand>
</feature>
<organism evidence="4 5">
    <name type="scientific">Lautropia mirabilis ATCC 51599</name>
    <dbReference type="NCBI Taxonomy" id="887898"/>
    <lineage>
        <taxon>Bacteria</taxon>
        <taxon>Pseudomonadati</taxon>
        <taxon>Pseudomonadota</taxon>
        <taxon>Betaproteobacteria</taxon>
        <taxon>Burkholderiales</taxon>
        <taxon>Burkholderiaceae</taxon>
        <taxon>Lautropia</taxon>
    </lineage>
</organism>
<dbReference type="Proteomes" id="UP000011021">
    <property type="component" value="Unassembled WGS sequence"/>
</dbReference>
<proteinExistence type="inferred from homology"/>
<evidence type="ECO:0000256" key="1">
    <source>
        <dbReference type="ARBA" id="ARBA00006964"/>
    </source>
</evidence>
<gene>
    <name evidence="4" type="ORF">HMPREF0551_2543</name>
</gene>
<dbReference type="AlphaFoldDB" id="E7S0Z1"/>
<dbReference type="Gene3D" id="3.40.1390.30">
    <property type="entry name" value="NIF3 (NGG1p interacting factor 3)-like"/>
    <property type="match status" value="2"/>
</dbReference>
<dbReference type="EMBL" id="AEQP01000024">
    <property type="protein sequence ID" value="EFV93647.1"/>
    <property type="molecule type" value="Genomic_DNA"/>
</dbReference>
<dbReference type="eggNOG" id="COG0327">
    <property type="taxonomic scope" value="Bacteria"/>
</dbReference>
<dbReference type="PANTHER" id="PTHR13799:SF14">
    <property type="entry name" value="GTP CYCLOHYDROLASE 1 TYPE 2 HOMOLOG"/>
    <property type="match status" value="1"/>
</dbReference>
<dbReference type="Pfam" id="PF01784">
    <property type="entry name" value="DUF34_NIF3"/>
    <property type="match status" value="1"/>
</dbReference>
<dbReference type="GO" id="GO:0046872">
    <property type="term" value="F:metal ion binding"/>
    <property type="evidence" value="ECO:0007669"/>
    <property type="project" value="UniProtKB-KW"/>
</dbReference>
<dbReference type="HOGENOM" id="CLU_037423_3_0_4"/>
<protein>
    <submittedName>
        <fullName evidence="4">Dinuclear metal center protein, YbgI family</fullName>
    </submittedName>
</protein>
<dbReference type="InterPro" id="IPR002678">
    <property type="entry name" value="DUF34/NIF3"/>
</dbReference>
<dbReference type="RefSeq" id="WP_005675011.1">
    <property type="nucleotide sequence ID" value="NZ_CP146288.1"/>
</dbReference>
<feature type="binding site" evidence="3">
    <location>
        <position position="229"/>
    </location>
    <ligand>
        <name>a divalent metal cation</name>
        <dbReference type="ChEBI" id="CHEBI:60240"/>
        <label>1</label>
    </ligand>
</feature>
<comment type="similarity">
    <text evidence="1">Belongs to the GTP cyclohydrolase I type 2/NIF3 family.</text>
</comment>
<evidence type="ECO:0000313" key="5">
    <source>
        <dbReference type="Proteomes" id="UP000011021"/>
    </source>
</evidence>
<feature type="binding site" evidence="3">
    <location>
        <position position="70"/>
    </location>
    <ligand>
        <name>a divalent metal cation</name>
        <dbReference type="ChEBI" id="CHEBI:60240"/>
        <label>1</label>
    </ligand>
</feature>
<dbReference type="SUPFAM" id="SSF102705">
    <property type="entry name" value="NIF3 (NGG1p interacting factor 3)-like"/>
    <property type="match status" value="1"/>
</dbReference>
<dbReference type="GO" id="GO:0005737">
    <property type="term" value="C:cytoplasm"/>
    <property type="evidence" value="ECO:0007669"/>
    <property type="project" value="TreeGrafter"/>
</dbReference>
<sequence length="261" mass="28143">MAHVPGTVSTRELLGHLDDLLRPSVIKDYSPNGLQVEGKAVVSRIICAVTATQNVIDAAVAEGADALLVHHGYFWKGEDPRVIGIRRRRLASLLGADINLLAYHLPLDVHPVYGNNVQLGELLGWPVQGWGGEIVGSQGIIGWHDLAEESALDAVAVAERLTERLHREPLLVGDLSRPIRRIAWCSGGAQDFLQDAIDLGADCYISGEISERTTHLAREAGVVYAAAGHHATERCGVQALGRHLAETFGIEVTFVDDPNPV</sequence>
<evidence type="ECO:0000256" key="3">
    <source>
        <dbReference type="PIRSR" id="PIRSR602678-1"/>
    </source>
</evidence>
<dbReference type="PANTHER" id="PTHR13799">
    <property type="entry name" value="NGG1 INTERACTING FACTOR 3"/>
    <property type="match status" value="1"/>
</dbReference>
<comment type="caution">
    <text evidence="4">The sequence shown here is derived from an EMBL/GenBank/DDBJ whole genome shotgun (WGS) entry which is preliminary data.</text>
</comment>
<accession>E7S0Z1</accession>
<evidence type="ECO:0000256" key="2">
    <source>
        <dbReference type="ARBA" id="ARBA00022723"/>
    </source>
</evidence>
<dbReference type="InterPro" id="IPR036069">
    <property type="entry name" value="DUF34/NIF3_sf"/>
</dbReference>
<evidence type="ECO:0000313" key="4">
    <source>
        <dbReference type="EMBL" id="EFV93647.1"/>
    </source>
</evidence>
<dbReference type="STRING" id="887898.HMPREF0551_2543"/>
<dbReference type="NCBIfam" id="TIGR00486">
    <property type="entry name" value="YbgI_SA1388"/>
    <property type="match status" value="1"/>
</dbReference>
<feature type="binding site" evidence="3">
    <location>
        <position position="71"/>
    </location>
    <ligand>
        <name>a divalent metal cation</name>
        <dbReference type="ChEBI" id="CHEBI:60240"/>
        <label>1</label>
    </ligand>
</feature>